<reference evidence="2 3" key="1">
    <citation type="journal article" date="2013" name="Genome Announc.">
        <title>Draft Genome Sequence for Caulobacter sp. Strain OR37, a Bacterium Tolerant to Heavy Metals.</title>
        <authorList>
            <person name="Utturkar S.M."/>
            <person name="Bollmann A."/>
            <person name="Brzoska R.M."/>
            <person name="Klingeman D.M."/>
            <person name="Epstein S.E."/>
            <person name="Palumbo A.V."/>
            <person name="Brown S.D."/>
        </authorList>
    </citation>
    <scope>NUCLEOTIDE SEQUENCE [LARGE SCALE GENOMIC DNA]</scope>
    <source>
        <strain evidence="2 3">OR37</strain>
    </source>
</reference>
<dbReference type="SFLD" id="SFLDS00019">
    <property type="entry name" value="Glutathione_Transferase_(cytos"/>
    <property type="match status" value="1"/>
</dbReference>
<dbReference type="STRING" id="1292034.OR37_02143"/>
<gene>
    <name evidence="2" type="ORF">OR37_02143</name>
</gene>
<dbReference type="InterPro" id="IPR036282">
    <property type="entry name" value="Glutathione-S-Trfase_C_sf"/>
</dbReference>
<dbReference type="Gene3D" id="1.20.1050.10">
    <property type="match status" value="1"/>
</dbReference>
<organism evidence="2 3">
    <name type="scientific">Caulobacter vibrioides OR37</name>
    <dbReference type="NCBI Taxonomy" id="1292034"/>
    <lineage>
        <taxon>Bacteria</taxon>
        <taxon>Pseudomonadati</taxon>
        <taxon>Pseudomonadota</taxon>
        <taxon>Alphaproteobacteria</taxon>
        <taxon>Caulobacterales</taxon>
        <taxon>Caulobacteraceae</taxon>
        <taxon>Caulobacter</taxon>
    </lineage>
</organism>
<dbReference type="SUPFAM" id="SSF47616">
    <property type="entry name" value="GST C-terminal domain-like"/>
    <property type="match status" value="1"/>
</dbReference>
<dbReference type="InterPro" id="IPR040079">
    <property type="entry name" value="Glutathione_S-Trfase"/>
</dbReference>
<dbReference type="Pfam" id="PF13409">
    <property type="entry name" value="GST_N_2"/>
    <property type="match status" value="1"/>
</dbReference>
<dbReference type="InterPro" id="IPR036249">
    <property type="entry name" value="Thioredoxin-like_sf"/>
</dbReference>
<feature type="domain" description="GST N-terminal" evidence="1">
    <location>
        <begin position="1"/>
        <end position="82"/>
    </location>
</feature>
<dbReference type="OrthoDB" id="9799538at2"/>
<dbReference type="Gene3D" id="3.40.30.10">
    <property type="entry name" value="Glutaredoxin"/>
    <property type="match status" value="1"/>
</dbReference>
<dbReference type="Pfam" id="PF13410">
    <property type="entry name" value="GST_C_2"/>
    <property type="match status" value="1"/>
</dbReference>
<dbReference type="PANTHER" id="PTHR42673">
    <property type="entry name" value="MALEYLACETOACETATE ISOMERASE"/>
    <property type="match status" value="1"/>
</dbReference>
<name>R0E8U3_CAUVI</name>
<proteinExistence type="predicted"/>
<dbReference type="GO" id="GO:0006559">
    <property type="term" value="P:L-phenylalanine catabolic process"/>
    <property type="evidence" value="ECO:0007669"/>
    <property type="project" value="TreeGrafter"/>
</dbReference>
<dbReference type="SUPFAM" id="SSF52833">
    <property type="entry name" value="Thioredoxin-like"/>
    <property type="match status" value="1"/>
</dbReference>
<dbReference type="eggNOG" id="COG0625">
    <property type="taxonomic scope" value="Bacteria"/>
</dbReference>
<evidence type="ECO:0000313" key="2">
    <source>
        <dbReference type="EMBL" id="ENZ81908.1"/>
    </source>
</evidence>
<keyword evidence="2" id="KW-0808">Transferase</keyword>
<sequence>MRIVIGDKQWSSWSLRPWLALRRTGAAFEEIPVALRQGEATTAAIGRYSPSKLAPALIDGDLVIWDSLAICEYLAETFPAAKLWPDDAALRAIGRSAACEMHSGFQSLRGECPMALEVEPRSVDISEATQKDVRKIVERWSQLLARSGGPFLLGEWSIADAFYTPVATRFRTYGIKLSDHGDAGPAGAYGERLLETPEFLEWERAAKTRSNEL</sequence>
<dbReference type="GO" id="GO:0004364">
    <property type="term" value="F:glutathione transferase activity"/>
    <property type="evidence" value="ECO:0007669"/>
    <property type="project" value="TreeGrafter"/>
</dbReference>
<accession>R0E8U3</accession>
<keyword evidence="3" id="KW-1185">Reference proteome</keyword>
<dbReference type="PROSITE" id="PS50404">
    <property type="entry name" value="GST_NTER"/>
    <property type="match status" value="1"/>
</dbReference>
<dbReference type="CDD" id="cd03194">
    <property type="entry name" value="GST_C_3"/>
    <property type="match status" value="1"/>
</dbReference>
<dbReference type="RefSeq" id="WP_004619448.1">
    <property type="nucleotide sequence ID" value="NZ_APMP01000011.1"/>
</dbReference>
<evidence type="ECO:0000259" key="1">
    <source>
        <dbReference type="PROSITE" id="PS50404"/>
    </source>
</evidence>
<dbReference type="GO" id="GO:0006749">
    <property type="term" value="P:glutathione metabolic process"/>
    <property type="evidence" value="ECO:0007669"/>
    <property type="project" value="TreeGrafter"/>
</dbReference>
<dbReference type="PANTHER" id="PTHR42673:SF4">
    <property type="entry name" value="MALEYLACETOACETATE ISOMERASE"/>
    <property type="match status" value="1"/>
</dbReference>
<comment type="caution">
    <text evidence="2">The sequence shown here is derived from an EMBL/GenBank/DDBJ whole genome shotgun (WGS) entry which is preliminary data.</text>
</comment>
<dbReference type="AlphaFoldDB" id="R0E8U3"/>
<dbReference type="SFLD" id="SFLDG00358">
    <property type="entry name" value="Main_(cytGST)"/>
    <property type="match status" value="1"/>
</dbReference>
<evidence type="ECO:0000313" key="3">
    <source>
        <dbReference type="Proteomes" id="UP000013063"/>
    </source>
</evidence>
<protein>
    <submittedName>
        <fullName evidence="2">Glutathione S-transferase</fullName>
    </submittedName>
</protein>
<dbReference type="Proteomes" id="UP000013063">
    <property type="component" value="Unassembled WGS sequence"/>
</dbReference>
<dbReference type="PATRIC" id="fig|1292034.3.peg.2128"/>
<dbReference type="CDD" id="cd03043">
    <property type="entry name" value="GST_N_1"/>
    <property type="match status" value="1"/>
</dbReference>
<dbReference type="GO" id="GO:0016034">
    <property type="term" value="F:maleylacetoacetate isomerase activity"/>
    <property type="evidence" value="ECO:0007669"/>
    <property type="project" value="TreeGrafter"/>
</dbReference>
<dbReference type="InterPro" id="IPR004045">
    <property type="entry name" value="Glutathione_S-Trfase_N"/>
</dbReference>
<dbReference type="EMBL" id="APMP01000011">
    <property type="protein sequence ID" value="ENZ81908.1"/>
    <property type="molecule type" value="Genomic_DNA"/>
</dbReference>